<name>A0A6I6SQG6_9GAMM</name>
<dbReference type="AlphaFoldDB" id="A0A6I6SQG6"/>
<comment type="similarity">
    <text evidence="2">Belongs to the thioredoxin family. DsbE subfamily.</text>
</comment>
<dbReference type="KEGG" id="htx:EKK97_03520"/>
<evidence type="ECO:0000313" key="8">
    <source>
        <dbReference type="Proteomes" id="UP000464013"/>
    </source>
</evidence>
<dbReference type="InterPro" id="IPR050553">
    <property type="entry name" value="Thioredoxin_ResA/DsbE_sf"/>
</dbReference>
<evidence type="ECO:0000256" key="4">
    <source>
        <dbReference type="ARBA" id="ARBA00023157"/>
    </source>
</evidence>
<comment type="subcellular location">
    <subcellularLocation>
        <location evidence="1">Cell inner membrane</location>
        <topology evidence="1">Single-pass membrane protein</topology>
        <orientation evidence="1">Periplasmic side</orientation>
    </subcellularLocation>
</comment>
<sequence length="176" mass="20282">MTRRLILLLPLIGFLGLSLFLYQGLSLNPFHRDSALMARNFPEFDMVTLEDPERRVDRSLLINGEVTLVNVWGEWCPECKREMPQLLDLADRGIRLVGISYKDTREKGLGFLEDFGNPFEVNIFDPDGELAFELGVYGAPETFLVDREGIIRYHHTGYISASDLREHILPEVQKWQ</sequence>
<keyword evidence="3" id="KW-0201">Cytochrome c-type biogenesis</keyword>
<evidence type="ECO:0000256" key="2">
    <source>
        <dbReference type="ARBA" id="ARBA00007758"/>
    </source>
</evidence>
<dbReference type="SUPFAM" id="SSF52833">
    <property type="entry name" value="Thioredoxin-like"/>
    <property type="match status" value="1"/>
</dbReference>
<keyword evidence="5" id="KW-0676">Redox-active center</keyword>
<keyword evidence="8" id="KW-1185">Reference proteome</keyword>
<evidence type="ECO:0000256" key="3">
    <source>
        <dbReference type="ARBA" id="ARBA00022748"/>
    </source>
</evidence>
<dbReference type="Pfam" id="PF08534">
    <property type="entry name" value="Redoxin"/>
    <property type="match status" value="1"/>
</dbReference>
<dbReference type="Gene3D" id="3.40.30.10">
    <property type="entry name" value="Glutaredoxin"/>
    <property type="match status" value="1"/>
</dbReference>
<dbReference type="GO" id="GO:0015036">
    <property type="term" value="F:disulfide oxidoreductase activity"/>
    <property type="evidence" value="ECO:0007669"/>
    <property type="project" value="InterPro"/>
</dbReference>
<evidence type="ECO:0000313" key="7">
    <source>
        <dbReference type="EMBL" id="QHC48863.1"/>
    </source>
</evidence>
<proteinExistence type="inferred from homology"/>
<dbReference type="PROSITE" id="PS51352">
    <property type="entry name" value="THIOREDOXIN_2"/>
    <property type="match status" value="1"/>
</dbReference>
<dbReference type="GO" id="GO:0017004">
    <property type="term" value="P:cytochrome complex assembly"/>
    <property type="evidence" value="ECO:0007669"/>
    <property type="project" value="UniProtKB-KW"/>
</dbReference>
<protein>
    <submittedName>
        <fullName evidence="7">DsbE family thiol:disulfide interchange protein</fullName>
    </submittedName>
</protein>
<organism evidence="7 8">
    <name type="scientific">Billgrantia tianxiuensis</name>
    <dbReference type="NCBI Taxonomy" id="2497861"/>
    <lineage>
        <taxon>Bacteria</taxon>
        <taxon>Pseudomonadati</taxon>
        <taxon>Pseudomonadota</taxon>
        <taxon>Gammaproteobacteria</taxon>
        <taxon>Oceanospirillales</taxon>
        <taxon>Halomonadaceae</taxon>
        <taxon>Billgrantia</taxon>
    </lineage>
</organism>
<dbReference type="NCBIfam" id="TIGR00385">
    <property type="entry name" value="dsbE"/>
    <property type="match status" value="1"/>
</dbReference>
<accession>A0A6I6SQG6</accession>
<evidence type="ECO:0000256" key="1">
    <source>
        <dbReference type="ARBA" id="ARBA00004383"/>
    </source>
</evidence>
<dbReference type="InterPro" id="IPR013766">
    <property type="entry name" value="Thioredoxin_domain"/>
</dbReference>
<dbReference type="InterPro" id="IPR036249">
    <property type="entry name" value="Thioredoxin-like_sf"/>
</dbReference>
<dbReference type="EMBL" id="CP035042">
    <property type="protein sequence ID" value="QHC48863.1"/>
    <property type="molecule type" value="Genomic_DNA"/>
</dbReference>
<dbReference type="Proteomes" id="UP000464013">
    <property type="component" value="Chromosome"/>
</dbReference>
<dbReference type="GO" id="GO:0005886">
    <property type="term" value="C:plasma membrane"/>
    <property type="evidence" value="ECO:0007669"/>
    <property type="project" value="UniProtKB-SubCell"/>
</dbReference>
<dbReference type="RefSeq" id="WP_159549127.1">
    <property type="nucleotide sequence ID" value="NZ_CP035042.1"/>
</dbReference>
<dbReference type="PANTHER" id="PTHR42852">
    <property type="entry name" value="THIOL:DISULFIDE INTERCHANGE PROTEIN DSBE"/>
    <property type="match status" value="1"/>
</dbReference>
<dbReference type="InterPro" id="IPR004799">
    <property type="entry name" value="Periplasmic_diS_OxRdtase_DsbE"/>
</dbReference>
<dbReference type="OrthoDB" id="9799347at2"/>
<dbReference type="CDD" id="cd03010">
    <property type="entry name" value="TlpA_like_DsbE"/>
    <property type="match status" value="1"/>
</dbReference>
<evidence type="ECO:0000259" key="6">
    <source>
        <dbReference type="PROSITE" id="PS51352"/>
    </source>
</evidence>
<feature type="domain" description="Thioredoxin" evidence="6">
    <location>
        <begin position="35"/>
        <end position="174"/>
    </location>
</feature>
<keyword evidence="4" id="KW-1015">Disulfide bond</keyword>
<dbReference type="GO" id="GO:0030288">
    <property type="term" value="C:outer membrane-bounded periplasmic space"/>
    <property type="evidence" value="ECO:0007669"/>
    <property type="project" value="InterPro"/>
</dbReference>
<dbReference type="PANTHER" id="PTHR42852:SF6">
    <property type="entry name" value="THIOL:DISULFIDE INTERCHANGE PROTEIN DSBE"/>
    <property type="match status" value="1"/>
</dbReference>
<gene>
    <name evidence="7" type="ORF">EKK97_03520</name>
</gene>
<evidence type="ECO:0000256" key="5">
    <source>
        <dbReference type="ARBA" id="ARBA00023284"/>
    </source>
</evidence>
<dbReference type="InterPro" id="IPR013740">
    <property type="entry name" value="Redoxin"/>
</dbReference>
<reference evidence="7 8" key="1">
    <citation type="submission" date="2019-01" db="EMBL/GenBank/DDBJ databases">
        <title>Complete genome of a denitifying bacterium Halomons sp. BC-M4-5.</title>
        <authorList>
            <person name="Wang L."/>
            <person name="Shao Z."/>
        </authorList>
    </citation>
    <scope>NUCLEOTIDE SEQUENCE [LARGE SCALE GENOMIC DNA]</scope>
    <source>
        <strain evidence="7 8">BC-M4-5</strain>
    </source>
</reference>